<accession>A0ACC2HK45</accession>
<organism evidence="1 2">
    <name type="scientific">Dallia pectoralis</name>
    <name type="common">Alaska blackfish</name>
    <dbReference type="NCBI Taxonomy" id="75939"/>
    <lineage>
        <taxon>Eukaryota</taxon>
        <taxon>Metazoa</taxon>
        <taxon>Chordata</taxon>
        <taxon>Craniata</taxon>
        <taxon>Vertebrata</taxon>
        <taxon>Euteleostomi</taxon>
        <taxon>Actinopterygii</taxon>
        <taxon>Neopterygii</taxon>
        <taxon>Teleostei</taxon>
        <taxon>Protacanthopterygii</taxon>
        <taxon>Esociformes</taxon>
        <taxon>Umbridae</taxon>
        <taxon>Dallia</taxon>
    </lineage>
</organism>
<proteinExistence type="predicted"/>
<reference evidence="1" key="1">
    <citation type="submission" date="2021-05" db="EMBL/GenBank/DDBJ databases">
        <authorList>
            <person name="Pan Q."/>
            <person name="Jouanno E."/>
            <person name="Zahm M."/>
            <person name="Klopp C."/>
            <person name="Cabau C."/>
            <person name="Louis A."/>
            <person name="Berthelot C."/>
            <person name="Parey E."/>
            <person name="Roest Crollius H."/>
            <person name="Montfort J."/>
            <person name="Robinson-Rechavi M."/>
            <person name="Bouchez O."/>
            <person name="Lampietro C."/>
            <person name="Lopez Roques C."/>
            <person name="Donnadieu C."/>
            <person name="Postlethwait J."/>
            <person name="Bobe J."/>
            <person name="Dillon D."/>
            <person name="Chandos A."/>
            <person name="von Hippel F."/>
            <person name="Guiguen Y."/>
        </authorList>
    </citation>
    <scope>NUCLEOTIDE SEQUENCE</scope>
    <source>
        <strain evidence="1">YG-Jan2019</strain>
    </source>
</reference>
<sequence length="102" mass="10954">MTLSGHSSVQPRRLHATVMFRKRCHGNDDGMAGSCGERAGRRTDEVETSVDVVLIPEARGRGSSGIQSSRDSSNSVMSRRDLDGQASVDYTPRGGMRPAPGH</sequence>
<gene>
    <name evidence="1" type="ORF">DPEC_G00006390</name>
</gene>
<dbReference type="EMBL" id="CM055728">
    <property type="protein sequence ID" value="KAJ8016359.1"/>
    <property type="molecule type" value="Genomic_DNA"/>
</dbReference>
<evidence type="ECO:0000313" key="2">
    <source>
        <dbReference type="Proteomes" id="UP001157502"/>
    </source>
</evidence>
<name>A0ACC2HK45_DALPE</name>
<evidence type="ECO:0000313" key="1">
    <source>
        <dbReference type="EMBL" id="KAJ8016359.1"/>
    </source>
</evidence>
<keyword evidence="2" id="KW-1185">Reference proteome</keyword>
<dbReference type="Proteomes" id="UP001157502">
    <property type="component" value="Chromosome 1"/>
</dbReference>
<protein>
    <submittedName>
        <fullName evidence="1">Uncharacterized protein</fullName>
    </submittedName>
</protein>
<comment type="caution">
    <text evidence="1">The sequence shown here is derived from an EMBL/GenBank/DDBJ whole genome shotgun (WGS) entry which is preliminary data.</text>
</comment>